<dbReference type="InterPro" id="IPR050409">
    <property type="entry name" value="E3_ubiq-protein_ligase"/>
</dbReference>
<organism evidence="8 9">
    <name type="scientific">Zingiber officinale</name>
    <name type="common">Ginger</name>
    <name type="synonym">Amomum zingiber</name>
    <dbReference type="NCBI Taxonomy" id="94328"/>
    <lineage>
        <taxon>Eukaryota</taxon>
        <taxon>Viridiplantae</taxon>
        <taxon>Streptophyta</taxon>
        <taxon>Embryophyta</taxon>
        <taxon>Tracheophyta</taxon>
        <taxon>Spermatophyta</taxon>
        <taxon>Magnoliopsida</taxon>
        <taxon>Liliopsida</taxon>
        <taxon>Zingiberales</taxon>
        <taxon>Zingiberaceae</taxon>
        <taxon>Zingiber</taxon>
    </lineage>
</organism>
<keyword evidence="5 6" id="KW-0833">Ubl conjugation pathway</keyword>
<sequence>MHMAKVRKATTRTIMIGGYISPTSLNVGYGLSRLEAIEGRKVGPGLVDLEDWRDISREWMHITKRLIYISKLKQRGEKRRQESGLQGKEESDSSRSLRLAKSPFQCHIAAKFRVTDYELIPGGRNIRVTEETKHEYVDLVAEHILTTAIHPQINSFLEGFNELVPKELISIFNDKELKLLLSGLPEIDLDDLQANTEYTGYSTASTVIQWFWEVVKSFNKEDMARLLQFITGTSKVPLEGFKALQGISGPQQFQIHKAYMVLLKGCPLHIPGNALPPIVKFFQGFNQLDLPEYSSREQLEERLLLAIHEASEGFGFG</sequence>
<comment type="caution">
    <text evidence="6">Lacks conserved residue(s) required for the propagation of feature annotation.</text>
</comment>
<evidence type="ECO:0000313" key="8">
    <source>
        <dbReference type="EMBL" id="KAG6536313.1"/>
    </source>
</evidence>
<dbReference type="Gene3D" id="3.30.2410.10">
    <property type="entry name" value="Hect, E3 ligase catalytic domain"/>
    <property type="match status" value="1"/>
</dbReference>
<comment type="catalytic activity">
    <reaction evidence="1">
        <text>S-ubiquitinyl-[E2 ubiquitin-conjugating enzyme]-L-cysteine + [acceptor protein]-L-lysine = [E2 ubiquitin-conjugating enzyme]-L-cysteine + N(6)-ubiquitinyl-[acceptor protein]-L-lysine.</text>
        <dbReference type="EC" id="2.3.2.26"/>
    </reaction>
</comment>
<dbReference type="PANTHER" id="PTHR11254:SF67">
    <property type="entry name" value="E3 UBIQUITIN-PROTEIN LIGASE HUWE1"/>
    <property type="match status" value="1"/>
</dbReference>
<dbReference type="AlphaFoldDB" id="A0A8J5LUZ5"/>
<evidence type="ECO:0000256" key="5">
    <source>
        <dbReference type="ARBA" id="ARBA00022786"/>
    </source>
</evidence>
<evidence type="ECO:0000256" key="1">
    <source>
        <dbReference type="ARBA" id="ARBA00000885"/>
    </source>
</evidence>
<dbReference type="GO" id="GO:0061630">
    <property type="term" value="F:ubiquitin protein ligase activity"/>
    <property type="evidence" value="ECO:0007669"/>
    <property type="project" value="UniProtKB-EC"/>
</dbReference>
<dbReference type="Gene3D" id="3.30.2160.10">
    <property type="entry name" value="Hect, E3 ligase catalytic domain"/>
    <property type="match status" value="1"/>
</dbReference>
<dbReference type="EC" id="2.3.2.26" evidence="3"/>
<dbReference type="PROSITE" id="PS50237">
    <property type="entry name" value="HECT"/>
    <property type="match status" value="1"/>
</dbReference>
<evidence type="ECO:0000256" key="6">
    <source>
        <dbReference type="PROSITE-ProRule" id="PRU00104"/>
    </source>
</evidence>
<dbReference type="Proteomes" id="UP000734854">
    <property type="component" value="Unassembled WGS sequence"/>
</dbReference>
<dbReference type="InterPro" id="IPR035983">
    <property type="entry name" value="Hect_E3_ubiquitin_ligase"/>
</dbReference>
<dbReference type="Pfam" id="PF00632">
    <property type="entry name" value="HECT"/>
    <property type="match status" value="1"/>
</dbReference>
<dbReference type="PANTHER" id="PTHR11254">
    <property type="entry name" value="HECT DOMAIN UBIQUITIN-PROTEIN LIGASE"/>
    <property type="match status" value="1"/>
</dbReference>
<dbReference type="GO" id="GO:0006511">
    <property type="term" value="P:ubiquitin-dependent protein catabolic process"/>
    <property type="evidence" value="ECO:0007669"/>
    <property type="project" value="TreeGrafter"/>
</dbReference>
<dbReference type="SMART" id="SM00119">
    <property type="entry name" value="HECTc"/>
    <property type="match status" value="1"/>
</dbReference>
<evidence type="ECO:0000256" key="4">
    <source>
        <dbReference type="ARBA" id="ARBA00022679"/>
    </source>
</evidence>
<evidence type="ECO:0000313" key="9">
    <source>
        <dbReference type="Proteomes" id="UP000734854"/>
    </source>
</evidence>
<comment type="caution">
    <text evidence="8">The sequence shown here is derived from an EMBL/GenBank/DDBJ whole genome shotgun (WGS) entry which is preliminary data.</text>
</comment>
<feature type="domain" description="HECT" evidence="7">
    <location>
        <begin position="118"/>
        <end position="317"/>
    </location>
</feature>
<name>A0A8J5LUZ5_ZINOF</name>
<dbReference type="InterPro" id="IPR000569">
    <property type="entry name" value="HECT_dom"/>
</dbReference>
<gene>
    <name evidence="8" type="ORF">ZIOFF_001366</name>
</gene>
<dbReference type="SUPFAM" id="SSF56204">
    <property type="entry name" value="Hect, E3 ligase catalytic domain"/>
    <property type="match status" value="1"/>
</dbReference>
<evidence type="ECO:0000259" key="7">
    <source>
        <dbReference type="PROSITE" id="PS50237"/>
    </source>
</evidence>
<dbReference type="FunFam" id="3.30.2410.10:FF:000009">
    <property type="entry name" value="Probable E3 ubiquitin-protein ligase HECTD2"/>
    <property type="match status" value="1"/>
</dbReference>
<evidence type="ECO:0000256" key="3">
    <source>
        <dbReference type="ARBA" id="ARBA00012485"/>
    </source>
</evidence>
<dbReference type="GO" id="GO:0005737">
    <property type="term" value="C:cytoplasm"/>
    <property type="evidence" value="ECO:0007669"/>
    <property type="project" value="TreeGrafter"/>
</dbReference>
<dbReference type="EMBL" id="JACMSC010000001">
    <property type="protein sequence ID" value="KAG6536313.1"/>
    <property type="molecule type" value="Genomic_DNA"/>
</dbReference>
<dbReference type="GO" id="GO:0000209">
    <property type="term" value="P:protein polyubiquitination"/>
    <property type="evidence" value="ECO:0007669"/>
    <property type="project" value="TreeGrafter"/>
</dbReference>
<keyword evidence="9" id="KW-1185">Reference proteome</keyword>
<protein>
    <recommendedName>
        <fullName evidence="3">HECT-type E3 ubiquitin transferase</fullName>
        <ecNumber evidence="3">2.3.2.26</ecNumber>
    </recommendedName>
</protein>
<comment type="pathway">
    <text evidence="2">Protein modification; protein ubiquitination.</text>
</comment>
<keyword evidence="4" id="KW-0808">Transferase</keyword>
<accession>A0A8J5LUZ5</accession>
<evidence type="ECO:0000256" key="2">
    <source>
        <dbReference type="ARBA" id="ARBA00004906"/>
    </source>
</evidence>
<proteinExistence type="predicted"/>
<reference evidence="8 9" key="1">
    <citation type="submission" date="2020-08" db="EMBL/GenBank/DDBJ databases">
        <title>Plant Genome Project.</title>
        <authorList>
            <person name="Zhang R.-G."/>
        </authorList>
    </citation>
    <scope>NUCLEOTIDE SEQUENCE [LARGE SCALE GENOMIC DNA]</scope>
    <source>
        <tissue evidence="8">Rhizome</tissue>
    </source>
</reference>